<dbReference type="InterPro" id="IPR025877">
    <property type="entry name" value="MobA-like_NTP_Trfase"/>
</dbReference>
<dbReference type="Pfam" id="PF12804">
    <property type="entry name" value="NTP_transf_3"/>
    <property type="match status" value="1"/>
</dbReference>
<dbReference type="InterPro" id="IPR003607">
    <property type="entry name" value="HD/PDEase_dom"/>
</dbReference>
<gene>
    <name evidence="2" type="ORF">FYJ44_05910</name>
</gene>
<protein>
    <submittedName>
        <fullName evidence="2">NTP transferase domain-containing protein</fullName>
    </submittedName>
</protein>
<keyword evidence="3" id="KW-1185">Reference proteome</keyword>
<dbReference type="SUPFAM" id="SSF109604">
    <property type="entry name" value="HD-domain/PDEase-like"/>
    <property type="match status" value="1"/>
</dbReference>
<dbReference type="EMBL" id="VUMH01000004">
    <property type="protein sequence ID" value="MSS27592.1"/>
    <property type="molecule type" value="Genomic_DNA"/>
</dbReference>
<dbReference type="GO" id="GO:0016779">
    <property type="term" value="F:nucleotidyltransferase activity"/>
    <property type="evidence" value="ECO:0007669"/>
    <property type="project" value="UniProtKB-ARBA"/>
</dbReference>
<accession>A0A6L5XKB1</accession>
<dbReference type="InterPro" id="IPR006674">
    <property type="entry name" value="HD_domain"/>
</dbReference>
<evidence type="ECO:0000259" key="1">
    <source>
        <dbReference type="SMART" id="SM00471"/>
    </source>
</evidence>
<dbReference type="Proteomes" id="UP000477488">
    <property type="component" value="Unassembled WGS sequence"/>
</dbReference>
<dbReference type="Gene3D" id="1.10.3210.10">
    <property type="entry name" value="Hypothetical protein af1432"/>
    <property type="match status" value="1"/>
</dbReference>
<feature type="domain" description="HD/PDEase" evidence="1">
    <location>
        <begin position="226"/>
        <end position="342"/>
    </location>
</feature>
<dbReference type="RefSeq" id="WP_288229398.1">
    <property type="nucleotide sequence ID" value="NZ_JAXELC010000043.1"/>
</dbReference>
<evidence type="ECO:0000313" key="3">
    <source>
        <dbReference type="Proteomes" id="UP000477488"/>
    </source>
</evidence>
<dbReference type="PANTHER" id="PTHR43777:SF1">
    <property type="entry name" value="MOLYBDENUM COFACTOR CYTIDYLYLTRANSFERASE"/>
    <property type="match status" value="1"/>
</dbReference>
<dbReference type="CDD" id="cd04182">
    <property type="entry name" value="GT_2_like_f"/>
    <property type="match status" value="1"/>
</dbReference>
<dbReference type="SUPFAM" id="SSF53448">
    <property type="entry name" value="Nucleotide-diphospho-sugar transferases"/>
    <property type="match status" value="1"/>
</dbReference>
<dbReference type="InterPro" id="IPR054703">
    <property type="entry name" value="Mop-rel"/>
</dbReference>
<dbReference type="SMART" id="SM00471">
    <property type="entry name" value="HDc"/>
    <property type="match status" value="1"/>
</dbReference>
<dbReference type="Gene3D" id="3.90.550.10">
    <property type="entry name" value="Spore Coat Polysaccharide Biosynthesis Protein SpsA, Chain A"/>
    <property type="match status" value="1"/>
</dbReference>
<dbReference type="NCBIfam" id="NF045665">
    <property type="entry name" value="NTPtran_DVU1551"/>
    <property type="match status" value="1"/>
</dbReference>
<dbReference type="AlphaFoldDB" id="A0A6L5XKB1"/>
<reference evidence="2 3" key="1">
    <citation type="submission" date="2019-09" db="EMBL/GenBank/DDBJ databases">
        <title>In-depth cultivation of the pig gut microbiome towards novel bacterial diversity and tailored functional studies.</title>
        <authorList>
            <person name="Wylensek D."/>
            <person name="Hitch T.C.A."/>
            <person name="Clavel T."/>
        </authorList>
    </citation>
    <scope>NUCLEOTIDE SEQUENCE [LARGE SCALE GENOMIC DNA]</scope>
    <source>
        <strain evidence="2 3">PG-178-WT-4</strain>
    </source>
</reference>
<evidence type="ECO:0000313" key="2">
    <source>
        <dbReference type="EMBL" id="MSS27592.1"/>
    </source>
</evidence>
<dbReference type="Pfam" id="PF01966">
    <property type="entry name" value="HD"/>
    <property type="match status" value="1"/>
</dbReference>
<sequence>MKYCAILLAAGQASRMGAVKALLPLPLLPDGASCSALEGLARCYRGLGVDDILVVSGFHAEDVEAAARDLGLAVARNPRPERGMFSSVCAGLRAMPVDCESCFVHPVDVPLVRPMTLSALLDAAAEESPAGPPQVLMPSFNGKSGHPPLLPVLYREHILAHERRGGQGGLRAALADLPRRDVPVADSFILEDMDHPEEYARLQDLAAGRDALSPAEAWSLLRLCRVQERGLRHARAVGAVAAALARTLRERREEREDAPGSGPDPELARAGGLLHDICKGQPYHEKAGGRFLAELGLPAAAALVTDHRDLSLPEHAPLSERELVYLADKYCRGHDFVPLERRFGQKLEIFAADPEACAAIRGRLARARAMEARLAREAGRAPAEIAREALAALAEDDVWLEAVAGNGGGR</sequence>
<dbReference type="PANTHER" id="PTHR43777">
    <property type="entry name" value="MOLYBDENUM COFACTOR CYTIDYLYLTRANSFERASE"/>
    <property type="match status" value="1"/>
</dbReference>
<dbReference type="InterPro" id="IPR029044">
    <property type="entry name" value="Nucleotide-diphossugar_trans"/>
</dbReference>
<comment type="caution">
    <text evidence="2">The sequence shown here is derived from an EMBL/GenBank/DDBJ whole genome shotgun (WGS) entry which is preliminary data.</text>
</comment>
<organism evidence="2 3">
    <name type="scientific">Desulfovibrio porci</name>
    <dbReference type="NCBI Taxonomy" id="2605782"/>
    <lineage>
        <taxon>Bacteria</taxon>
        <taxon>Pseudomonadati</taxon>
        <taxon>Thermodesulfobacteriota</taxon>
        <taxon>Desulfovibrionia</taxon>
        <taxon>Desulfovibrionales</taxon>
        <taxon>Desulfovibrionaceae</taxon>
        <taxon>Desulfovibrio</taxon>
    </lineage>
</organism>
<proteinExistence type="predicted"/>
<keyword evidence="2" id="KW-0808">Transferase</keyword>
<name>A0A6L5XKB1_9BACT</name>